<dbReference type="SUPFAM" id="SSF54001">
    <property type="entry name" value="Cysteine proteinases"/>
    <property type="match status" value="1"/>
</dbReference>
<dbReference type="PROSITE" id="PS00086">
    <property type="entry name" value="CYTOCHROME_P450"/>
    <property type="match status" value="1"/>
</dbReference>
<evidence type="ECO:0000256" key="2">
    <source>
        <dbReference type="ARBA" id="ARBA00005179"/>
    </source>
</evidence>
<keyword evidence="5 9" id="KW-0479">Metal-binding</keyword>
<dbReference type="EMBL" id="JACETU010000010">
    <property type="protein sequence ID" value="KAF7419495.1"/>
    <property type="molecule type" value="Genomic_DNA"/>
</dbReference>
<keyword evidence="6" id="KW-0560">Oxidoreductase</keyword>
<dbReference type="CDD" id="cd11065">
    <property type="entry name" value="CYP64-like"/>
    <property type="match status" value="1"/>
</dbReference>
<evidence type="ECO:0000313" key="13">
    <source>
        <dbReference type="Proteomes" id="UP000623687"/>
    </source>
</evidence>
<dbReference type="InterPro" id="IPR002401">
    <property type="entry name" value="Cyt_P450_E_grp-I"/>
</dbReference>
<dbReference type="RefSeq" id="XP_036626349.1">
    <property type="nucleotide sequence ID" value="XM_036771728.1"/>
</dbReference>
<dbReference type="SUPFAM" id="SSF48264">
    <property type="entry name" value="Cytochrome P450"/>
    <property type="match status" value="1"/>
</dbReference>
<dbReference type="InterPro" id="IPR001128">
    <property type="entry name" value="Cyt_P450"/>
</dbReference>
<dbReference type="PANTHER" id="PTHR46300:SF7">
    <property type="entry name" value="P450, PUTATIVE (EUROFUNG)-RELATED"/>
    <property type="match status" value="1"/>
</dbReference>
<evidence type="ECO:0000256" key="3">
    <source>
        <dbReference type="ARBA" id="ARBA00010617"/>
    </source>
</evidence>
<dbReference type="GO" id="GO:0004843">
    <property type="term" value="F:cysteine-type deubiquitinase activity"/>
    <property type="evidence" value="ECO:0007669"/>
    <property type="project" value="InterPro"/>
</dbReference>
<evidence type="ECO:0000256" key="7">
    <source>
        <dbReference type="ARBA" id="ARBA00023004"/>
    </source>
</evidence>
<name>A0A8H7DMB4_PLEOS</name>
<dbReference type="Pfam" id="PF00443">
    <property type="entry name" value="UCH"/>
    <property type="match status" value="1"/>
</dbReference>
<comment type="cofactor">
    <cofactor evidence="1 9">
        <name>heme</name>
        <dbReference type="ChEBI" id="CHEBI:30413"/>
    </cofactor>
</comment>
<dbReference type="AlphaFoldDB" id="A0A8H7DMB4"/>
<evidence type="ECO:0000256" key="4">
    <source>
        <dbReference type="ARBA" id="ARBA00022617"/>
    </source>
</evidence>
<dbReference type="InterPro" id="IPR038765">
    <property type="entry name" value="Papain-like_cys_pep_sf"/>
</dbReference>
<dbReference type="Proteomes" id="UP000623687">
    <property type="component" value="Unassembled WGS sequence"/>
</dbReference>
<proteinExistence type="inferred from homology"/>
<dbReference type="InterPro" id="IPR050364">
    <property type="entry name" value="Cytochrome_P450_fung"/>
</dbReference>
<evidence type="ECO:0000259" key="11">
    <source>
        <dbReference type="Pfam" id="PF00443"/>
    </source>
</evidence>
<dbReference type="GO" id="GO:0016579">
    <property type="term" value="P:protein deubiquitination"/>
    <property type="evidence" value="ECO:0007669"/>
    <property type="project" value="InterPro"/>
</dbReference>
<evidence type="ECO:0000256" key="5">
    <source>
        <dbReference type="ARBA" id="ARBA00022723"/>
    </source>
</evidence>
<dbReference type="GO" id="GO:0020037">
    <property type="term" value="F:heme binding"/>
    <property type="evidence" value="ECO:0007669"/>
    <property type="project" value="InterPro"/>
</dbReference>
<reference evidence="12" key="1">
    <citation type="submission" date="2019-07" db="EMBL/GenBank/DDBJ databases">
        <authorList>
            <person name="Palmer J.M."/>
        </authorList>
    </citation>
    <scope>NUCLEOTIDE SEQUENCE</scope>
    <source>
        <strain evidence="12">PC9</strain>
    </source>
</reference>
<feature type="binding site" description="axial binding residue" evidence="9">
    <location>
        <position position="438"/>
    </location>
    <ligand>
        <name>heme</name>
        <dbReference type="ChEBI" id="CHEBI:30413"/>
    </ligand>
    <ligandPart>
        <name>Fe</name>
        <dbReference type="ChEBI" id="CHEBI:18248"/>
    </ligandPart>
</feature>
<dbReference type="GO" id="GO:0005506">
    <property type="term" value="F:iron ion binding"/>
    <property type="evidence" value="ECO:0007669"/>
    <property type="project" value="InterPro"/>
</dbReference>
<evidence type="ECO:0000256" key="8">
    <source>
        <dbReference type="ARBA" id="ARBA00023033"/>
    </source>
</evidence>
<dbReference type="InterPro" id="IPR017972">
    <property type="entry name" value="Cyt_P450_CS"/>
</dbReference>
<protein>
    <recommendedName>
        <fullName evidence="11">Peptidase C19 ubiquitin carboxyl-terminal hydrolase domain-containing protein</fullName>
    </recommendedName>
</protein>
<dbReference type="InterPro" id="IPR001394">
    <property type="entry name" value="Peptidase_C19_UCH"/>
</dbReference>
<dbReference type="Gene3D" id="3.90.70.10">
    <property type="entry name" value="Cysteine proteinases"/>
    <property type="match status" value="1"/>
</dbReference>
<keyword evidence="13" id="KW-1185">Reference proteome</keyword>
<keyword evidence="4 9" id="KW-0349">Heme</keyword>
<evidence type="ECO:0000256" key="9">
    <source>
        <dbReference type="PIRSR" id="PIRSR602401-1"/>
    </source>
</evidence>
<dbReference type="GeneID" id="59371927"/>
<sequence length="1216" mass="136017">MDKLPTTITQVSCCLLLPLVLYLRPLFSKSTVPLPPGPTRYPIVGSALSIPRDRQEWLIFSEWAQTYGHVVYFRILGRDFVALNSVKSINDVLLQQGANSSDRPPVQMVGPLTGYDRITAFSPYDERLRLSRKLLQPVLANRYVSKWHSHMEGASLLLMRQLLEEPKSLGPAVFLYAARLMLKVGYGYNITGAHDPLIATAERCLTQIGETFELGRFLVEFIPPLRYIPAWFPGAGWKRTAAYFKTCLEEMVVVPYNMVKTAMDLGQSTGSFTSDAIQEAGTLDETKEDLVMWSAHALYAGGTDTSVAGVESFFMAMIMYPDVQLKAQQELDRVVGSSRLPCGADCTQLPYLTAIMKEVLRMFPVAPLALPHAASSDIVYENMFIPKGATIFGNTWAILHDPEIYPDPMEFKPERFLGEHAQPDPKDLGGFGHGRRRCPAADFAQESMMILFALALSTFNVLPFTDDEGKKIIPKGEYTHRIIPHPKEFPYEIVPRSPAKAMLTSVPSSILYTYLTNFLISSSLPMRPPPWRTLLSWILNRFTLHAALDTLHRFAGHYREHRESTALAGWAFDNFGIEALTNADHNDDLFTPIPAAPSPLSSSTWSSASTVSSASLKAFISHKGPSVHSGHYVAHIRVDDTNWVLFNDEKVVKADAESVKELKKLAYLYIFEKAAVWEDWWNQKGKGDKLLLAGRDIDLAPLANTDLADTQGKFYIREHHVQLYERLCKLAQRFSCGGVVLSGQPGTGKTYYLFFLLLKKLTEGQPVLFSLSKREVLYFSSGGVQSNIDVAPEQLLDLVPQNSQHRADRTWALINSDGGDMLPPPCALLKKFIFSFQASSPHTSRYKAWIKQKGGKVLSVARWSRQDLLHAVKLAIELPLQSDPERESSINKAVSKWGWALRDIVKYLQGQDKELEDDLTDALGILTSSQLFLRLKDRKCDSENKFSHTIISAYASADPTDDTTVLDFKSLYIAHRVRQQLGILHRDDTLRFIGHCREHRESTALAGWAFENFVVDVFTNAGHNDDLSTPIPAAPSPLSSGSWSSTVSSTSSTPGYPTTLMRARFDKTLKEVTLDGTKLYLPSQSNFPLLDAFYLVVDNKLRHVEVVVLQMTISDTHKGSAKGFAFLERLKDWLQSLGDKKAGPADKRRKLTAWHISFSYRLVVPRPTGDNVTFTWSFPGQFPASIAGPVFIQPVSSQLLVLSNIEDESLLDEVYD</sequence>
<dbReference type="VEuPathDB" id="FungiDB:PC9H_002086"/>
<dbReference type="GO" id="GO:0016705">
    <property type="term" value="F:oxidoreductase activity, acting on paired donors, with incorporation or reduction of molecular oxygen"/>
    <property type="evidence" value="ECO:0007669"/>
    <property type="project" value="InterPro"/>
</dbReference>
<evidence type="ECO:0000256" key="1">
    <source>
        <dbReference type="ARBA" id="ARBA00001971"/>
    </source>
</evidence>
<evidence type="ECO:0000256" key="6">
    <source>
        <dbReference type="ARBA" id="ARBA00023002"/>
    </source>
</evidence>
<evidence type="ECO:0000256" key="10">
    <source>
        <dbReference type="SAM" id="SignalP"/>
    </source>
</evidence>
<dbReference type="Gene3D" id="1.10.630.10">
    <property type="entry name" value="Cytochrome P450"/>
    <property type="match status" value="1"/>
</dbReference>
<dbReference type="GO" id="GO:0004497">
    <property type="term" value="F:monooxygenase activity"/>
    <property type="evidence" value="ECO:0007669"/>
    <property type="project" value="UniProtKB-KW"/>
</dbReference>
<gene>
    <name evidence="12" type="ORF">PC9H_002086</name>
</gene>
<dbReference type="Pfam" id="PF00067">
    <property type="entry name" value="p450"/>
    <property type="match status" value="1"/>
</dbReference>
<comment type="similarity">
    <text evidence="3">Belongs to the cytochrome P450 family.</text>
</comment>
<feature type="domain" description="Peptidase C19 ubiquitin carboxyl-terminal hydrolase" evidence="11">
    <location>
        <begin position="615"/>
        <end position="671"/>
    </location>
</feature>
<evidence type="ECO:0000313" key="12">
    <source>
        <dbReference type="EMBL" id="KAF7419495.1"/>
    </source>
</evidence>
<dbReference type="OrthoDB" id="2789670at2759"/>
<dbReference type="PRINTS" id="PR00463">
    <property type="entry name" value="EP450I"/>
</dbReference>
<keyword evidence="10" id="KW-0732">Signal</keyword>
<keyword evidence="8" id="KW-0503">Monooxygenase</keyword>
<comment type="pathway">
    <text evidence="2">Secondary metabolite biosynthesis.</text>
</comment>
<feature type="signal peptide" evidence="10">
    <location>
        <begin position="1"/>
        <end position="28"/>
    </location>
</feature>
<dbReference type="PANTHER" id="PTHR46300">
    <property type="entry name" value="P450, PUTATIVE (EUROFUNG)-RELATED-RELATED"/>
    <property type="match status" value="1"/>
</dbReference>
<accession>A0A8H7DMB4</accession>
<keyword evidence="7 9" id="KW-0408">Iron</keyword>
<feature type="chain" id="PRO_5034777826" description="Peptidase C19 ubiquitin carboxyl-terminal hydrolase domain-containing protein" evidence="10">
    <location>
        <begin position="29"/>
        <end position="1216"/>
    </location>
</feature>
<dbReference type="InterPro" id="IPR036396">
    <property type="entry name" value="Cyt_P450_sf"/>
</dbReference>
<organism evidence="12 13">
    <name type="scientific">Pleurotus ostreatus</name>
    <name type="common">Oyster mushroom</name>
    <name type="synonym">White-rot fungus</name>
    <dbReference type="NCBI Taxonomy" id="5322"/>
    <lineage>
        <taxon>Eukaryota</taxon>
        <taxon>Fungi</taxon>
        <taxon>Dikarya</taxon>
        <taxon>Basidiomycota</taxon>
        <taxon>Agaricomycotina</taxon>
        <taxon>Agaricomycetes</taxon>
        <taxon>Agaricomycetidae</taxon>
        <taxon>Agaricales</taxon>
        <taxon>Pleurotineae</taxon>
        <taxon>Pleurotaceae</taxon>
        <taxon>Pleurotus</taxon>
    </lineage>
</organism>
<comment type="caution">
    <text evidence="12">The sequence shown here is derived from an EMBL/GenBank/DDBJ whole genome shotgun (WGS) entry which is preliminary data.</text>
</comment>